<sequence>MGSRRSDSVDKKAVSWGQPPFSSGDGNPPAGSSSAGYTYPPTVPGSSSSFGGKREDEEYLVAAGGLGIHEGYENGNGHKRQRRDSEMFGSEDGVENRPLAITCAPCRAKKIKCDSKKPACDNCAKNPTDCYYPLKLKPGLRAGTGTDMIKRLEQLEERVQVQEARLADQEARLAAMSPFQSSAQSHSSSHAPVSAMTPMINLPAMPMSTPSIQPPLPDLGPATNTSLDFFGGPPSGSLGGTGASPSGFSTTSFHDPNVLPAQDIVYDILNLFWTHIHPWAPILSPTPIMYQPPWNIVVHAIVVVTIRLSSDPRLEGKQEHFKRAAKQHVLAHAIESTSIFSVQALALLALDLIGSDQGPSSWGILALLTRSAVHLGLTSEDEGSASGYGTRPPAPSLARTSIIPPPADWGEDECRRRLFWLIFSLDRYACASTGWDFALPDFDINRRLPCSDELWAGQEWVSTPVFRPIPHLLAPHDPAILSPFAYLVEALDLLGRSHTLQSQTIDPNDARAVDRRRDSSVTLSSAAKRWFGDLPFRDRPQDAMTLMIQGIFHATLLKLNAYYAYPALTNGEPIEPYTSTCLSSTKAMVTLCSKARDIGFSRTSSPLLIWSSWVAARVIFIHNFLSHQQGPDEDFETILSTLKEQARFWSLANQYVKLLERAKRKWLQASAASETQPNPNLPDAIHVLLDLRRTAYGAVANSTETPFHSPGELNLSHLPAWAVQPLLGDLHSWFDLPAGVFQEGL</sequence>
<dbReference type="Pfam" id="PF00172">
    <property type="entry name" value="Zn_clus"/>
    <property type="match status" value="1"/>
</dbReference>
<keyword evidence="4" id="KW-0804">Transcription</keyword>
<evidence type="ECO:0000256" key="4">
    <source>
        <dbReference type="ARBA" id="ARBA00023163"/>
    </source>
</evidence>
<dbReference type="Gene3D" id="4.10.240.10">
    <property type="entry name" value="Zn(2)-C6 fungal-type DNA-binding domain"/>
    <property type="match status" value="1"/>
</dbReference>
<keyword evidence="5" id="KW-0539">Nucleus</keyword>
<dbReference type="EMBL" id="JAODAN010000010">
    <property type="protein sequence ID" value="KAK1921524.1"/>
    <property type="molecule type" value="Genomic_DNA"/>
</dbReference>
<dbReference type="InterPro" id="IPR007219">
    <property type="entry name" value="XnlR_reg_dom"/>
</dbReference>
<dbReference type="SMART" id="SM00066">
    <property type="entry name" value="GAL4"/>
    <property type="match status" value="1"/>
</dbReference>
<feature type="region of interest" description="Disordered" evidence="7">
    <location>
        <begin position="204"/>
        <end position="245"/>
    </location>
</feature>
<proteinExistence type="predicted"/>
<dbReference type="CDD" id="cd00067">
    <property type="entry name" value="GAL4"/>
    <property type="match status" value="1"/>
</dbReference>
<dbReference type="SUPFAM" id="SSF57701">
    <property type="entry name" value="Zn2/Cys6 DNA-binding domain"/>
    <property type="match status" value="1"/>
</dbReference>
<organism evidence="9 10">
    <name type="scientific">Papiliotrema laurentii</name>
    <name type="common">Cryptococcus laurentii</name>
    <dbReference type="NCBI Taxonomy" id="5418"/>
    <lineage>
        <taxon>Eukaryota</taxon>
        <taxon>Fungi</taxon>
        <taxon>Dikarya</taxon>
        <taxon>Basidiomycota</taxon>
        <taxon>Agaricomycotina</taxon>
        <taxon>Tremellomycetes</taxon>
        <taxon>Tremellales</taxon>
        <taxon>Rhynchogastremaceae</taxon>
        <taxon>Papiliotrema</taxon>
    </lineage>
</organism>
<accession>A0AAD9FM65</accession>
<keyword evidence="6" id="KW-0175">Coiled coil</keyword>
<dbReference type="PROSITE" id="PS00463">
    <property type="entry name" value="ZN2_CY6_FUNGAL_1"/>
    <property type="match status" value="1"/>
</dbReference>
<dbReference type="GO" id="GO:0008270">
    <property type="term" value="F:zinc ion binding"/>
    <property type="evidence" value="ECO:0007669"/>
    <property type="project" value="InterPro"/>
</dbReference>
<dbReference type="InterPro" id="IPR001138">
    <property type="entry name" value="Zn2Cys6_DnaBD"/>
</dbReference>
<keyword evidence="3" id="KW-0805">Transcription regulation</keyword>
<dbReference type="CDD" id="cd12148">
    <property type="entry name" value="fungal_TF_MHR"/>
    <property type="match status" value="1"/>
</dbReference>
<feature type="compositionally biased region" description="Gly residues" evidence="7">
    <location>
        <begin position="233"/>
        <end position="242"/>
    </location>
</feature>
<evidence type="ECO:0000256" key="3">
    <source>
        <dbReference type="ARBA" id="ARBA00023015"/>
    </source>
</evidence>
<dbReference type="InterPro" id="IPR050815">
    <property type="entry name" value="TF_fung"/>
</dbReference>
<keyword evidence="2" id="KW-0479">Metal-binding</keyword>
<feature type="compositionally biased region" description="Basic and acidic residues" evidence="7">
    <location>
        <begin position="1"/>
        <end position="13"/>
    </location>
</feature>
<evidence type="ECO:0000259" key="8">
    <source>
        <dbReference type="PROSITE" id="PS50048"/>
    </source>
</evidence>
<dbReference type="PANTHER" id="PTHR47338:SF20">
    <property type="entry name" value="ZN(II)2CYS6 TRANSCRIPTION FACTOR (EUROFUNG)"/>
    <property type="match status" value="1"/>
</dbReference>
<evidence type="ECO:0000313" key="9">
    <source>
        <dbReference type="EMBL" id="KAK1921524.1"/>
    </source>
</evidence>
<evidence type="ECO:0000256" key="2">
    <source>
        <dbReference type="ARBA" id="ARBA00022723"/>
    </source>
</evidence>
<feature type="region of interest" description="Disordered" evidence="7">
    <location>
        <begin position="70"/>
        <end position="93"/>
    </location>
</feature>
<dbReference type="GO" id="GO:0006351">
    <property type="term" value="P:DNA-templated transcription"/>
    <property type="evidence" value="ECO:0007669"/>
    <property type="project" value="InterPro"/>
</dbReference>
<dbReference type="SMART" id="SM00906">
    <property type="entry name" value="Fungal_trans"/>
    <property type="match status" value="1"/>
</dbReference>
<dbReference type="PANTHER" id="PTHR47338">
    <property type="entry name" value="ZN(II)2CYS6 TRANSCRIPTION FACTOR (EUROFUNG)-RELATED"/>
    <property type="match status" value="1"/>
</dbReference>
<name>A0AAD9FM65_PAPLA</name>
<reference evidence="9" key="1">
    <citation type="submission" date="2023-02" db="EMBL/GenBank/DDBJ databases">
        <title>Identification and recombinant expression of a fungal hydrolase from Papiliotrema laurentii that hydrolyzes apple cutin and clears colloidal polyester polyurethane.</title>
        <authorList>
            <consortium name="DOE Joint Genome Institute"/>
            <person name="Roman V.A."/>
            <person name="Bojanowski C."/>
            <person name="Crable B.R."/>
            <person name="Wagner D.N."/>
            <person name="Hung C.S."/>
            <person name="Nadeau L.J."/>
            <person name="Schratz L."/>
            <person name="Haridas S."/>
            <person name="Pangilinan J."/>
            <person name="Lipzen A."/>
            <person name="Na H."/>
            <person name="Yan M."/>
            <person name="Ng V."/>
            <person name="Grigoriev I.V."/>
            <person name="Spatafora J.W."/>
            <person name="Barlow D."/>
            <person name="Biffinger J."/>
            <person name="Kelley-Loughnane N."/>
            <person name="Varaljay V.A."/>
            <person name="Crookes-Goodson W.J."/>
        </authorList>
    </citation>
    <scope>NUCLEOTIDE SEQUENCE</scope>
    <source>
        <strain evidence="9">5307AH</strain>
    </source>
</reference>
<keyword evidence="10" id="KW-1185">Reference proteome</keyword>
<dbReference type="GO" id="GO:0003677">
    <property type="term" value="F:DNA binding"/>
    <property type="evidence" value="ECO:0007669"/>
    <property type="project" value="InterPro"/>
</dbReference>
<protein>
    <submittedName>
        <fullName evidence="9">Fungal-specific transcription factor domain-containing protein</fullName>
    </submittedName>
</protein>
<dbReference type="GO" id="GO:0005634">
    <property type="term" value="C:nucleus"/>
    <property type="evidence" value="ECO:0007669"/>
    <property type="project" value="UniProtKB-SubCell"/>
</dbReference>
<dbReference type="Pfam" id="PF04082">
    <property type="entry name" value="Fungal_trans"/>
    <property type="match status" value="1"/>
</dbReference>
<comment type="subcellular location">
    <subcellularLocation>
        <location evidence="1">Nucleus</location>
    </subcellularLocation>
</comment>
<evidence type="ECO:0000256" key="7">
    <source>
        <dbReference type="SAM" id="MobiDB-lite"/>
    </source>
</evidence>
<feature type="domain" description="Zn(2)-C6 fungal-type" evidence="8">
    <location>
        <begin position="102"/>
        <end position="132"/>
    </location>
</feature>
<evidence type="ECO:0000256" key="1">
    <source>
        <dbReference type="ARBA" id="ARBA00004123"/>
    </source>
</evidence>
<feature type="region of interest" description="Disordered" evidence="7">
    <location>
        <begin position="1"/>
        <end position="56"/>
    </location>
</feature>
<comment type="caution">
    <text evidence="9">The sequence shown here is derived from an EMBL/GenBank/DDBJ whole genome shotgun (WGS) entry which is preliminary data.</text>
</comment>
<dbReference type="PROSITE" id="PS50048">
    <property type="entry name" value="ZN2_CY6_FUNGAL_2"/>
    <property type="match status" value="1"/>
</dbReference>
<dbReference type="AlphaFoldDB" id="A0AAD9FM65"/>
<dbReference type="InterPro" id="IPR036864">
    <property type="entry name" value="Zn2-C6_fun-type_DNA-bd_sf"/>
</dbReference>
<feature type="compositionally biased region" description="Polar residues" evidence="7">
    <location>
        <begin position="20"/>
        <end position="36"/>
    </location>
</feature>
<feature type="coiled-coil region" evidence="6">
    <location>
        <begin position="145"/>
        <end position="172"/>
    </location>
</feature>
<feature type="region of interest" description="Disordered" evidence="7">
    <location>
        <begin position="381"/>
        <end position="401"/>
    </location>
</feature>
<gene>
    <name evidence="9" type="ORF">DB88DRAFT_498205</name>
</gene>
<evidence type="ECO:0000256" key="6">
    <source>
        <dbReference type="SAM" id="Coils"/>
    </source>
</evidence>
<dbReference type="GO" id="GO:0000981">
    <property type="term" value="F:DNA-binding transcription factor activity, RNA polymerase II-specific"/>
    <property type="evidence" value="ECO:0007669"/>
    <property type="project" value="InterPro"/>
</dbReference>
<evidence type="ECO:0000313" key="10">
    <source>
        <dbReference type="Proteomes" id="UP001182556"/>
    </source>
</evidence>
<dbReference type="Proteomes" id="UP001182556">
    <property type="component" value="Unassembled WGS sequence"/>
</dbReference>
<evidence type="ECO:0000256" key="5">
    <source>
        <dbReference type="ARBA" id="ARBA00023242"/>
    </source>
</evidence>